<keyword evidence="3" id="KW-1185">Reference proteome</keyword>
<dbReference type="SUPFAM" id="SSF55073">
    <property type="entry name" value="Nucleotide cyclase"/>
    <property type="match status" value="1"/>
</dbReference>
<accession>A0A2W4CNY3</accession>
<dbReference type="Pfam" id="PF13188">
    <property type="entry name" value="PAS_8"/>
    <property type="match status" value="1"/>
</dbReference>
<dbReference type="AlphaFoldDB" id="A0A2W4CNY3"/>
<dbReference type="SMART" id="SM00267">
    <property type="entry name" value="GGDEF"/>
    <property type="match status" value="1"/>
</dbReference>
<dbReference type="PANTHER" id="PTHR44757">
    <property type="entry name" value="DIGUANYLATE CYCLASE DGCP"/>
    <property type="match status" value="1"/>
</dbReference>
<comment type="caution">
    <text evidence="2">The sequence shown here is derived from an EMBL/GenBank/DDBJ whole genome shotgun (WGS) entry which is preliminary data.</text>
</comment>
<evidence type="ECO:0000313" key="2">
    <source>
        <dbReference type="EMBL" id="PZM14497.1"/>
    </source>
</evidence>
<dbReference type="PROSITE" id="PS50887">
    <property type="entry name" value="GGDEF"/>
    <property type="match status" value="1"/>
</dbReference>
<dbReference type="Pfam" id="PF12860">
    <property type="entry name" value="PAS_7"/>
    <property type="match status" value="1"/>
</dbReference>
<proteinExistence type="predicted"/>
<evidence type="ECO:0000313" key="3">
    <source>
        <dbReference type="Proteomes" id="UP000248925"/>
    </source>
</evidence>
<dbReference type="NCBIfam" id="TIGR00229">
    <property type="entry name" value="sensory_box"/>
    <property type="match status" value="1"/>
</dbReference>
<name>A0A2W4CNY3_9HYPH</name>
<dbReference type="SUPFAM" id="SSF55785">
    <property type="entry name" value="PYP-like sensor domain (PAS domain)"/>
    <property type="match status" value="2"/>
</dbReference>
<dbReference type="InterPro" id="IPR052155">
    <property type="entry name" value="Biofilm_reg_signaling"/>
</dbReference>
<dbReference type="Gene3D" id="3.30.450.20">
    <property type="entry name" value="PAS domain"/>
    <property type="match status" value="2"/>
</dbReference>
<dbReference type="SMART" id="SM00091">
    <property type="entry name" value="PAS"/>
    <property type="match status" value="3"/>
</dbReference>
<sequence length="520" mass="57608">MVDFKGIDAFSFLNACSFAVLCTNEEGFILFRNPAADELLGARAPLRSSISELFLEWPLPSSQTMIRAADGDEVACEVSSTVCQAEAGLLTVIMIASAGGRTRASIALREANLRLRFVIEMLPQAVCVFDAEDRYVLWNEKYTDLYTDIAAHLRPGIPFEDILKISLASGEMQELVDDQEAWLRQRLEKHRMALSHEEQQLRDGRWLRHDDRRTPDGAIGMRIDITELKQREEWLRQLFDANPMPMLLCDPDTLLILEANVAAVSFYGHSKPALLSMRASDMHIGEQEVKFGALLHDLTGDCEANTVWTQLTAGGDHRHVLIYVRFLREGGEHRLLLTVADVSKRVHAETQANHLAHHDALTGLPNRMQFHKVLEDALQDAAKTGTSVTIHYLDLDAFKPVNDTFGHAVGDEVLKVVAERLRTVAGAGNIVARLGGDEFAIIQTTQDEDPRRLAEQCILVLEEPMMLKGLPIKIGASVGVAMSPQNGTQADDLLNAADRALYRAKADGKNTWCIAADIAA</sequence>
<dbReference type="FunFam" id="3.30.70.270:FF:000001">
    <property type="entry name" value="Diguanylate cyclase domain protein"/>
    <property type="match status" value="1"/>
</dbReference>
<dbReference type="InterPro" id="IPR000014">
    <property type="entry name" value="PAS"/>
</dbReference>
<dbReference type="OrthoDB" id="9808408at2"/>
<dbReference type="InterPro" id="IPR029787">
    <property type="entry name" value="Nucleotide_cyclase"/>
</dbReference>
<feature type="domain" description="GGDEF" evidence="1">
    <location>
        <begin position="386"/>
        <end position="517"/>
    </location>
</feature>
<dbReference type="Proteomes" id="UP000248925">
    <property type="component" value="Unassembled WGS sequence"/>
</dbReference>
<dbReference type="Gene3D" id="3.30.70.270">
    <property type="match status" value="1"/>
</dbReference>
<gene>
    <name evidence="2" type="ORF">CPY51_10625</name>
</gene>
<reference evidence="2 3" key="1">
    <citation type="journal article" date="2018" name="Sci. Rep.">
        <title>Rhizobium tumorigenes sp. nov., a novel plant tumorigenic bacterium isolated from cane gall tumors on thornless blackberry.</title>
        <authorList>
            <person name="Kuzmanovi N."/>
            <person name="Smalla K."/>
            <person name="Gronow S."/>
            <person name="PuBawska J."/>
        </authorList>
    </citation>
    <scope>NUCLEOTIDE SEQUENCE [LARGE SCALE GENOMIC DNA]</scope>
    <source>
        <strain evidence="2 3">CCBAU 85046</strain>
    </source>
</reference>
<organism evidence="2 3">
    <name type="scientific">Rhizobium tubonense</name>
    <dbReference type="NCBI Taxonomy" id="484088"/>
    <lineage>
        <taxon>Bacteria</taxon>
        <taxon>Pseudomonadati</taxon>
        <taxon>Pseudomonadota</taxon>
        <taxon>Alphaproteobacteria</taxon>
        <taxon>Hyphomicrobiales</taxon>
        <taxon>Rhizobiaceae</taxon>
        <taxon>Rhizobium/Agrobacterium group</taxon>
        <taxon>Rhizobium</taxon>
    </lineage>
</organism>
<dbReference type="Pfam" id="PF00990">
    <property type="entry name" value="GGDEF"/>
    <property type="match status" value="1"/>
</dbReference>
<dbReference type="PANTHER" id="PTHR44757:SF2">
    <property type="entry name" value="BIOFILM ARCHITECTURE MAINTENANCE PROTEIN MBAA"/>
    <property type="match status" value="1"/>
</dbReference>
<protein>
    <submittedName>
        <fullName evidence="2">Diguanylate cyclase</fullName>
    </submittedName>
</protein>
<dbReference type="GO" id="GO:0003824">
    <property type="term" value="F:catalytic activity"/>
    <property type="evidence" value="ECO:0007669"/>
    <property type="project" value="UniProtKB-ARBA"/>
</dbReference>
<dbReference type="InterPro" id="IPR035965">
    <property type="entry name" value="PAS-like_dom_sf"/>
</dbReference>
<dbReference type="InterPro" id="IPR000160">
    <property type="entry name" value="GGDEF_dom"/>
</dbReference>
<dbReference type="NCBIfam" id="TIGR00254">
    <property type="entry name" value="GGDEF"/>
    <property type="match status" value="1"/>
</dbReference>
<dbReference type="CDD" id="cd01949">
    <property type="entry name" value="GGDEF"/>
    <property type="match status" value="1"/>
</dbReference>
<dbReference type="EMBL" id="PCDP01000033">
    <property type="protein sequence ID" value="PZM14497.1"/>
    <property type="molecule type" value="Genomic_DNA"/>
</dbReference>
<evidence type="ECO:0000259" key="1">
    <source>
        <dbReference type="PROSITE" id="PS50887"/>
    </source>
</evidence>
<dbReference type="InterPro" id="IPR043128">
    <property type="entry name" value="Rev_trsase/Diguanyl_cyclase"/>
</dbReference>